<organism evidence="2 3">
    <name type="scientific">Hirundo rustica rustica</name>
    <dbReference type="NCBI Taxonomy" id="333673"/>
    <lineage>
        <taxon>Eukaryota</taxon>
        <taxon>Metazoa</taxon>
        <taxon>Chordata</taxon>
        <taxon>Craniata</taxon>
        <taxon>Vertebrata</taxon>
        <taxon>Euteleostomi</taxon>
        <taxon>Archelosauria</taxon>
        <taxon>Archosauria</taxon>
        <taxon>Dinosauria</taxon>
        <taxon>Saurischia</taxon>
        <taxon>Theropoda</taxon>
        <taxon>Coelurosauria</taxon>
        <taxon>Aves</taxon>
        <taxon>Neognathae</taxon>
        <taxon>Neoaves</taxon>
        <taxon>Telluraves</taxon>
        <taxon>Australaves</taxon>
        <taxon>Passeriformes</taxon>
        <taxon>Sylvioidea</taxon>
        <taxon>Hirundinidae</taxon>
        <taxon>Hirundo</taxon>
    </lineage>
</organism>
<feature type="region of interest" description="Disordered" evidence="1">
    <location>
        <begin position="55"/>
        <end position="115"/>
    </location>
</feature>
<accession>A0A3M0ISE8</accession>
<feature type="compositionally biased region" description="Pro residues" evidence="1">
    <location>
        <begin position="85"/>
        <end position="95"/>
    </location>
</feature>
<protein>
    <submittedName>
        <fullName evidence="2">Uncharacterized protein</fullName>
    </submittedName>
</protein>
<reference evidence="2 3" key="1">
    <citation type="submission" date="2018-07" db="EMBL/GenBank/DDBJ databases">
        <title>A high quality draft genome assembly of the barn swallow (H. rustica rustica).</title>
        <authorList>
            <person name="Formenti G."/>
            <person name="Chiara M."/>
            <person name="Poveda L."/>
            <person name="Francoijs K.-J."/>
            <person name="Bonisoli-Alquati A."/>
            <person name="Canova L."/>
            <person name="Gianfranceschi L."/>
            <person name="Horner D.S."/>
            <person name="Saino N."/>
        </authorList>
    </citation>
    <scope>NUCLEOTIDE SEQUENCE [LARGE SCALE GENOMIC DNA]</scope>
    <source>
        <strain evidence="2">Chelidonia</strain>
        <tissue evidence="2">Blood</tissue>
    </source>
</reference>
<name>A0A3M0ISE8_HIRRU</name>
<evidence type="ECO:0000256" key="1">
    <source>
        <dbReference type="SAM" id="MobiDB-lite"/>
    </source>
</evidence>
<sequence>MVAPWQTHSDADPKYPTGIRSHVPHRTLIPILGNAGSMTGLQPIMVFDRSHGKPILEESHDINPNHSNGIQTLIPTLGNAGPRTPSAPPVPPRPIPRTAVTPGMPEPPLAPTPER</sequence>
<feature type="compositionally biased region" description="Polar residues" evidence="1">
    <location>
        <begin position="64"/>
        <end position="74"/>
    </location>
</feature>
<dbReference type="AlphaFoldDB" id="A0A3M0ISE8"/>
<gene>
    <name evidence="2" type="ORF">DUI87_32027</name>
</gene>
<evidence type="ECO:0000313" key="2">
    <source>
        <dbReference type="EMBL" id="RMB91797.1"/>
    </source>
</evidence>
<dbReference type="EMBL" id="QRBI01000235">
    <property type="protein sequence ID" value="RMB91797.1"/>
    <property type="molecule type" value="Genomic_DNA"/>
</dbReference>
<proteinExistence type="predicted"/>
<keyword evidence="3" id="KW-1185">Reference proteome</keyword>
<feature type="region of interest" description="Disordered" evidence="1">
    <location>
        <begin position="1"/>
        <end position="21"/>
    </location>
</feature>
<evidence type="ECO:0000313" key="3">
    <source>
        <dbReference type="Proteomes" id="UP000269221"/>
    </source>
</evidence>
<comment type="caution">
    <text evidence="2">The sequence shown here is derived from an EMBL/GenBank/DDBJ whole genome shotgun (WGS) entry which is preliminary data.</text>
</comment>
<dbReference type="Proteomes" id="UP000269221">
    <property type="component" value="Unassembled WGS sequence"/>
</dbReference>
<feature type="compositionally biased region" description="Pro residues" evidence="1">
    <location>
        <begin position="104"/>
        <end position="115"/>
    </location>
</feature>